<dbReference type="InterPro" id="IPR001048">
    <property type="entry name" value="Asp/Glu/Uridylate_kinase"/>
</dbReference>
<keyword evidence="3 8" id="KW-0808">Transferase</keyword>
<evidence type="ECO:0000256" key="3">
    <source>
        <dbReference type="ARBA" id="ARBA00022679"/>
    </source>
</evidence>
<dbReference type="AlphaFoldDB" id="A0A429G769"/>
<evidence type="ECO:0000256" key="8">
    <source>
        <dbReference type="PIRNR" id="PIRNR000723"/>
    </source>
</evidence>
<dbReference type="FunFam" id="3.40.1160.10:FF:000007">
    <property type="entry name" value="Carbamate kinase"/>
    <property type="match status" value="1"/>
</dbReference>
<dbReference type="Proteomes" id="UP000278149">
    <property type="component" value="Unassembled WGS sequence"/>
</dbReference>
<reference evidence="10 11" key="1">
    <citation type="submission" date="2018-10" db="EMBL/GenBank/DDBJ databases">
        <title>Co-occurring genomic capacity for anaerobic methane metabolism and dissimilatory sulfite reduction discovered in the Korarchaeota.</title>
        <authorList>
            <person name="Mckay L.J."/>
            <person name="Dlakic M."/>
            <person name="Fields M.W."/>
            <person name="Delmont T.O."/>
            <person name="Eren A.M."/>
            <person name="Jay Z.J."/>
            <person name="Klingelsmith K.B."/>
            <person name="Rusch D.B."/>
            <person name="Inskeep W.P."/>
        </authorList>
    </citation>
    <scope>NUCLEOTIDE SEQUENCE [LARGE SCALE GENOMIC DNA]</scope>
    <source>
        <strain evidence="10 11">WS</strain>
    </source>
</reference>
<evidence type="ECO:0000256" key="6">
    <source>
        <dbReference type="ARBA" id="ARBA00022840"/>
    </source>
</evidence>
<proteinExistence type="inferred from homology"/>
<keyword evidence="4" id="KW-0547">Nucleotide-binding</keyword>
<comment type="caution">
    <text evidence="10">The sequence shown here is derived from an EMBL/GenBank/DDBJ whole genome shotgun (WGS) entry which is preliminary data.</text>
</comment>
<dbReference type="PANTHER" id="PTHR30409:SF1">
    <property type="entry name" value="CARBAMATE KINASE-RELATED"/>
    <property type="match status" value="1"/>
</dbReference>
<dbReference type="Gene3D" id="3.40.1160.10">
    <property type="entry name" value="Acetylglutamate kinase-like"/>
    <property type="match status" value="1"/>
</dbReference>
<name>A0A429G769_9CREN</name>
<dbReference type="InterPro" id="IPR023000">
    <property type="entry name" value="Shikimate_kinase_CS"/>
</dbReference>
<keyword evidence="6" id="KW-0067">ATP-binding</keyword>
<evidence type="ECO:0000256" key="2">
    <source>
        <dbReference type="ARBA" id="ARBA00020752"/>
    </source>
</evidence>
<dbReference type="InterPro" id="IPR003964">
    <property type="entry name" value="Carb_kinase"/>
</dbReference>
<dbReference type="NCBIfam" id="TIGR00746">
    <property type="entry name" value="arcC"/>
    <property type="match status" value="1"/>
</dbReference>
<keyword evidence="5 8" id="KW-0418">Kinase</keyword>
<evidence type="ECO:0000256" key="4">
    <source>
        <dbReference type="ARBA" id="ARBA00022741"/>
    </source>
</evidence>
<dbReference type="EMBL" id="RCOR01000018">
    <property type="protein sequence ID" value="RSN69640.1"/>
    <property type="molecule type" value="Genomic_DNA"/>
</dbReference>
<dbReference type="Pfam" id="PF00696">
    <property type="entry name" value="AA_kinase"/>
    <property type="match status" value="1"/>
</dbReference>
<dbReference type="GO" id="GO:0005829">
    <property type="term" value="C:cytosol"/>
    <property type="evidence" value="ECO:0007669"/>
    <property type="project" value="TreeGrafter"/>
</dbReference>
<dbReference type="SUPFAM" id="SSF53633">
    <property type="entry name" value="Carbamate kinase-like"/>
    <property type="match status" value="1"/>
</dbReference>
<protein>
    <recommendedName>
        <fullName evidence="2 7">Carbamate kinase</fullName>
    </recommendedName>
</protein>
<dbReference type="GO" id="GO:0005524">
    <property type="term" value="F:ATP binding"/>
    <property type="evidence" value="ECO:0007669"/>
    <property type="project" value="UniProtKB-KW"/>
</dbReference>
<comment type="similarity">
    <text evidence="1 8">Belongs to the carbamate kinase family.</text>
</comment>
<sequence length="310" mass="33862">MSLLTIALGGNALLQYGQKGTFEEQLANARVTAKQIVEFIKRGYKVVVTHGNGPQVGAILLQQEAGSSQVPAMPLHACGAMSQGLIGYMIQQSLINELRKAGIDMPVATVVTQVLVDRNDQAFRNPTKFIGPWYSEEEAKEKDKLGWVMKYDVGKGWRRVVPSPDPIKQVEIEAIRRMVDSGIIVIASGGGGIPVVDEEELEGVDAVIDKDLAGERLASSLGAEIFMILTDVEKVAINFKKENQRFLDVLTLEEARKYYEEGHFPPGNMGPKVLAAIRFVERTGKTAIITSLDKAIDALDGKTGTRIVKK</sequence>
<evidence type="ECO:0000313" key="10">
    <source>
        <dbReference type="EMBL" id="RSN69640.1"/>
    </source>
</evidence>
<evidence type="ECO:0000256" key="1">
    <source>
        <dbReference type="ARBA" id="ARBA00011066"/>
    </source>
</evidence>
<accession>A0A429G769</accession>
<dbReference type="GO" id="GO:0008804">
    <property type="term" value="F:carbamate kinase activity"/>
    <property type="evidence" value="ECO:0007669"/>
    <property type="project" value="UniProtKB-UniRule"/>
</dbReference>
<feature type="domain" description="Aspartate/glutamate/uridylate kinase" evidence="9">
    <location>
        <begin position="6"/>
        <end position="291"/>
    </location>
</feature>
<dbReference type="PANTHER" id="PTHR30409">
    <property type="entry name" value="CARBAMATE KINASE"/>
    <property type="match status" value="1"/>
</dbReference>
<dbReference type="InterPro" id="IPR036393">
    <property type="entry name" value="AceGlu_kinase-like_sf"/>
</dbReference>
<gene>
    <name evidence="10" type="primary">arcC</name>
    <name evidence="10" type="ORF">D9Q81_03305</name>
</gene>
<dbReference type="GO" id="GO:0019546">
    <property type="term" value="P:L-arginine deiminase pathway"/>
    <property type="evidence" value="ECO:0007669"/>
    <property type="project" value="TreeGrafter"/>
</dbReference>
<organism evidence="10 11">
    <name type="scientific">Candidatus Korarchaeum cryptofilum</name>
    <dbReference type="NCBI Taxonomy" id="498846"/>
    <lineage>
        <taxon>Archaea</taxon>
        <taxon>Thermoproteota</taxon>
        <taxon>Candidatus Korarchaeia</taxon>
        <taxon>Candidatus Korarchaeales</taxon>
        <taxon>Candidatus Korarchaeaceae</taxon>
        <taxon>Candidatus Korarchaeum</taxon>
    </lineage>
</organism>
<evidence type="ECO:0000313" key="11">
    <source>
        <dbReference type="Proteomes" id="UP000278149"/>
    </source>
</evidence>
<dbReference type="PRINTS" id="PR01469">
    <property type="entry name" value="CARBMTKINASE"/>
</dbReference>
<dbReference type="PIRSF" id="PIRSF000723">
    <property type="entry name" value="Carbamate_kin"/>
    <property type="match status" value="1"/>
</dbReference>
<dbReference type="RefSeq" id="WP_125741266.1">
    <property type="nucleotide sequence ID" value="NZ_RCOR01000018.1"/>
</dbReference>
<evidence type="ECO:0000259" key="9">
    <source>
        <dbReference type="Pfam" id="PF00696"/>
    </source>
</evidence>
<evidence type="ECO:0000256" key="7">
    <source>
        <dbReference type="NCBIfam" id="TIGR00746"/>
    </source>
</evidence>
<evidence type="ECO:0000256" key="5">
    <source>
        <dbReference type="ARBA" id="ARBA00022777"/>
    </source>
</evidence>
<dbReference type="NCBIfam" id="NF009007">
    <property type="entry name" value="PRK12352.1"/>
    <property type="match status" value="1"/>
</dbReference>
<dbReference type="CDD" id="cd04235">
    <property type="entry name" value="AAK_CK"/>
    <property type="match status" value="1"/>
</dbReference>
<dbReference type="PROSITE" id="PS01128">
    <property type="entry name" value="SHIKIMATE_KINASE"/>
    <property type="match status" value="1"/>
</dbReference>